<feature type="compositionally biased region" description="Polar residues" evidence="1">
    <location>
        <begin position="468"/>
        <end position="478"/>
    </location>
</feature>
<keyword evidence="2" id="KW-0472">Membrane</keyword>
<evidence type="ECO:0000256" key="1">
    <source>
        <dbReference type="SAM" id="MobiDB-lite"/>
    </source>
</evidence>
<organism evidence="3 4">
    <name type="scientific">Sulfuricaulis limicola</name>
    <dbReference type="NCBI Taxonomy" id="1620215"/>
    <lineage>
        <taxon>Bacteria</taxon>
        <taxon>Pseudomonadati</taxon>
        <taxon>Pseudomonadota</taxon>
        <taxon>Gammaproteobacteria</taxon>
        <taxon>Acidiferrobacterales</taxon>
        <taxon>Acidiferrobacteraceae</taxon>
        <taxon>Sulfuricaulis</taxon>
    </lineage>
</organism>
<feature type="transmembrane region" description="Helical" evidence="2">
    <location>
        <begin position="383"/>
        <end position="401"/>
    </location>
</feature>
<feature type="transmembrane region" description="Helical" evidence="2">
    <location>
        <begin position="286"/>
        <end position="306"/>
    </location>
</feature>
<feature type="region of interest" description="Disordered" evidence="1">
    <location>
        <begin position="468"/>
        <end position="489"/>
    </location>
</feature>
<dbReference type="RefSeq" id="WP_096360650.1">
    <property type="nucleotide sequence ID" value="NZ_AP014879.1"/>
</dbReference>
<gene>
    <name evidence="3" type="ORF">SCL_1535</name>
</gene>
<sequence length="489" mass="54451">MESLNALILWPDNLLLSLLVLLVIAIPILYGARPAMHSLLQALFRGISNPLRLASRWLFKTAEVLRERNKMVLLSRGREEISQSIVKEFDRVTALVERDLHGYPALQRKLTDEITRIEEEFQKCGEVPPPPPEWAKAVAAIAKIKPSSDGLVEKILEDISDSINDIYEKVIAEYRESAKQRHNILKSFMPFWRSVDQTLKRVDKNLTGMQQSAARIDEQVEKYRQIHAKSDQAEHTLTSSATILFVISVIAIMIAAGGAFVNFWLIERPMAAMVGGSEYIVGDIQASYLAAMVIIFFETLMGLFLMESLGYTHLFPLNSINNRMRRWLVWISFSILLILAGVEVALAVMRDLIISADIALKQELAGGAVTAAASTWALDIPKAAQMILGFILPFALAFVAIPLEYLIHSGRTVFGALLVLGIRGLGFTMRFLSSMARQVGKGFEHLYDAVIFLPLIIERAVLNNRGTRQTKPVSSGTAAFSAKHGEHVL</sequence>
<dbReference type="InParanoid" id="A0A1B4XGA4"/>
<reference evidence="3 4" key="1">
    <citation type="submission" date="2015-05" db="EMBL/GenBank/DDBJ databases">
        <title>Complete genome sequence of a sulfur-oxidizing gammaproteobacterium strain HA5.</title>
        <authorList>
            <person name="Miura A."/>
            <person name="Kojima H."/>
            <person name="Fukui M."/>
        </authorList>
    </citation>
    <scope>NUCLEOTIDE SEQUENCE [LARGE SCALE GENOMIC DNA]</scope>
    <source>
        <strain evidence="3 4">HA5</strain>
    </source>
</reference>
<name>A0A1B4XGA4_9GAMM</name>
<protein>
    <submittedName>
        <fullName evidence="3">Uncharacterized protein</fullName>
    </submittedName>
</protein>
<dbReference type="Proteomes" id="UP000243180">
    <property type="component" value="Chromosome"/>
</dbReference>
<evidence type="ECO:0000256" key="2">
    <source>
        <dbReference type="SAM" id="Phobius"/>
    </source>
</evidence>
<accession>A0A1B4XGA4</accession>
<dbReference type="EMBL" id="AP014879">
    <property type="protein sequence ID" value="BAV33840.1"/>
    <property type="molecule type" value="Genomic_DNA"/>
</dbReference>
<dbReference type="OrthoDB" id="5411175at2"/>
<keyword evidence="2" id="KW-0812">Transmembrane</keyword>
<evidence type="ECO:0000313" key="3">
    <source>
        <dbReference type="EMBL" id="BAV33840.1"/>
    </source>
</evidence>
<feature type="transmembrane region" description="Helical" evidence="2">
    <location>
        <begin position="413"/>
        <end position="433"/>
    </location>
</feature>
<feature type="transmembrane region" description="Helical" evidence="2">
    <location>
        <begin position="243"/>
        <end position="266"/>
    </location>
</feature>
<proteinExistence type="predicted"/>
<keyword evidence="4" id="KW-1185">Reference proteome</keyword>
<dbReference type="KEGG" id="slim:SCL_1535"/>
<evidence type="ECO:0000313" key="4">
    <source>
        <dbReference type="Proteomes" id="UP000243180"/>
    </source>
</evidence>
<dbReference type="AlphaFoldDB" id="A0A1B4XGA4"/>
<feature type="transmembrane region" description="Helical" evidence="2">
    <location>
        <begin position="14"/>
        <end position="32"/>
    </location>
</feature>
<keyword evidence="2" id="KW-1133">Transmembrane helix</keyword>
<feature type="transmembrane region" description="Helical" evidence="2">
    <location>
        <begin position="327"/>
        <end position="349"/>
    </location>
</feature>